<dbReference type="Pfam" id="PF03695">
    <property type="entry name" value="UPF0149"/>
    <property type="match status" value="1"/>
</dbReference>
<accession>A0ABP8V2X8</accession>
<dbReference type="InterPro" id="IPR036255">
    <property type="entry name" value="YgfB-like_sf"/>
</dbReference>
<dbReference type="SUPFAM" id="SSF101327">
    <property type="entry name" value="YgfB-like"/>
    <property type="match status" value="1"/>
</dbReference>
<dbReference type="EMBL" id="BAABFL010000124">
    <property type="protein sequence ID" value="GAA4649202.1"/>
    <property type="molecule type" value="Genomic_DNA"/>
</dbReference>
<dbReference type="NCBIfam" id="TIGR02292">
    <property type="entry name" value="ygfB_yecA"/>
    <property type="match status" value="1"/>
</dbReference>
<evidence type="ECO:0000313" key="1">
    <source>
        <dbReference type="EMBL" id="GAA4649202.1"/>
    </source>
</evidence>
<keyword evidence="2" id="KW-1185">Reference proteome</keyword>
<organism evidence="1 2">
    <name type="scientific">Kistimonas scapharcae</name>
    <dbReference type="NCBI Taxonomy" id="1036133"/>
    <lineage>
        <taxon>Bacteria</taxon>
        <taxon>Pseudomonadati</taxon>
        <taxon>Pseudomonadota</taxon>
        <taxon>Gammaproteobacteria</taxon>
        <taxon>Oceanospirillales</taxon>
        <taxon>Endozoicomonadaceae</taxon>
        <taxon>Kistimonas</taxon>
    </lineage>
</organism>
<name>A0ABP8V2X8_9GAMM</name>
<evidence type="ECO:0000313" key="2">
    <source>
        <dbReference type="Proteomes" id="UP001500604"/>
    </source>
</evidence>
<proteinExistence type="predicted"/>
<dbReference type="Proteomes" id="UP001500604">
    <property type="component" value="Unassembled WGS sequence"/>
</dbReference>
<protein>
    <submittedName>
        <fullName evidence="1">YecA family protein</fullName>
    </submittedName>
</protein>
<gene>
    <name evidence="1" type="ORF">GCM10023116_14760</name>
</gene>
<sequence>MRPSGKPIAVLFFEVIPLDMHHQHLADFLTELAGDRETEQQEDVMDYRSAHGFLTGLVVGPVTVDDLTALDYMTAGLTDKASPDARNNALNSIRIIRSEIDRQLNSDEDELEIPADVEANESPMDSPLADWCTGFVEAHFEHEEHWLDTHEQEVAELLLPVMTISGVFSDEPEFREISANADLVIDMCEQLPDILVEMYLLFHSADEKKGGRQ</sequence>
<reference evidence="2" key="1">
    <citation type="journal article" date="2019" name="Int. J. Syst. Evol. Microbiol.">
        <title>The Global Catalogue of Microorganisms (GCM) 10K type strain sequencing project: providing services to taxonomists for standard genome sequencing and annotation.</title>
        <authorList>
            <consortium name="The Broad Institute Genomics Platform"/>
            <consortium name="The Broad Institute Genome Sequencing Center for Infectious Disease"/>
            <person name="Wu L."/>
            <person name="Ma J."/>
        </authorList>
    </citation>
    <scope>NUCLEOTIDE SEQUENCE [LARGE SCALE GENOMIC DNA]</scope>
    <source>
        <strain evidence="2">JCM 17805</strain>
    </source>
</reference>
<dbReference type="InterPro" id="IPR011978">
    <property type="entry name" value="YgfB-like"/>
</dbReference>
<dbReference type="Gene3D" id="1.20.120.740">
    <property type="entry name" value="YgfB uncharacterised protein family UPF0149, PF03695"/>
    <property type="match status" value="1"/>
</dbReference>
<comment type="caution">
    <text evidence="1">The sequence shown here is derived from an EMBL/GenBank/DDBJ whole genome shotgun (WGS) entry which is preliminary data.</text>
</comment>